<comment type="caution">
    <text evidence="2">The sequence shown here is derived from an EMBL/GenBank/DDBJ whole genome shotgun (WGS) entry which is preliminary data.</text>
</comment>
<evidence type="ECO:0000313" key="3">
    <source>
        <dbReference type="Proteomes" id="UP001151518"/>
    </source>
</evidence>
<gene>
    <name evidence="2" type="ORF">GGI25_004434</name>
</gene>
<dbReference type="OrthoDB" id="3342809at2759"/>
<organism evidence="2 3">
    <name type="scientific">Coemansia spiralis</name>
    <dbReference type="NCBI Taxonomy" id="417178"/>
    <lineage>
        <taxon>Eukaryota</taxon>
        <taxon>Fungi</taxon>
        <taxon>Fungi incertae sedis</taxon>
        <taxon>Zoopagomycota</taxon>
        <taxon>Kickxellomycotina</taxon>
        <taxon>Kickxellomycetes</taxon>
        <taxon>Kickxellales</taxon>
        <taxon>Kickxellaceae</taxon>
        <taxon>Coemansia</taxon>
    </lineage>
</organism>
<evidence type="ECO:0000256" key="1">
    <source>
        <dbReference type="SAM" id="MobiDB-lite"/>
    </source>
</evidence>
<evidence type="ECO:0000313" key="2">
    <source>
        <dbReference type="EMBL" id="KAJ2674217.1"/>
    </source>
</evidence>
<feature type="region of interest" description="Disordered" evidence="1">
    <location>
        <begin position="27"/>
        <end position="104"/>
    </location>
</feature>
<reference evidence="2" key="1">
    <citation type="submission" date="2022-07" db="EMBL/GenBank/DDBJ databases">
        <title>Phylogenomic reconstructions and comparative analyses of Kickxellomycotina fungi.</title>
        <authorList>
            <person name="Reynolds N.K."/>
            <person name="Stajich J.E."/>
            <person name="Barry K."/>
            <person name="Grigoriev I.V."/>
            <person name="Crous P."/>
            <person name="Smith M.E."/>
        </authorList>
    </citation>
    <scope>NUCLEOTIDE SEQUENCE</scope>
    <source>
        <strain evidence="2">NRRL 3115</strain>
    </source>
</reference>
<dbReference type="EMBL" id="JANBTW010000059">
    <property type="protein sequence ID" value="KAJ2674217.1"/>
    <property type="molecule type" value="Genomic_DNA"/>
</dbReference>
<sequence>MLTIPGNRNKARGASAWLKAAKSNNVPASAANYSNGNGNGNSSSGTSVGKAETKKDRQRGHYHRTMAELANKHQLHQQAVQNPQKKVRDLDSIYHAPRSRYTDH</sequence>
<name>A0A9W8G4W2_9FUNG</name>
<proteinExistence type="predicted"/>
<dbReference type="Proteomes" id="UP001151518">
    <property type="component" value="Unassembled WGS sequence"/>
</dbReference>
<accession>A0A9W8G4W2</accession>
<dbReference type="AlphaFoldDB" id="A0A9W8G4W2"/>
<feature type="compositionally biased region" description="Low complexity" evidence="1">
    <location>
        <begin position="34"/>
        <end position="45"/>
    </location>
</feature>
<protein>
    <submittedName>
        <fullName evidence="2">Uncharacterized protein</fullName>
    </submittedName>
</protein>